<dbReference type="VEuPathDB" id="TriTrypDB:TvY486_1108630"/>
<feature type="region of interest" description="Disordered" evidence="1">
    <location>
        <begin position="71"/>
        <end position="137"/>
    </location>
</feature>
<dbReference type="SUPFAM" id="SSF50249">
    <property type="entry name" value="Nucleic acid-binding proteins"/>
    <property type="match status" value="1"/>
</dbReference>
<evidence type="ECO:0000256" key="1">
    <source>
        <dbReference type="SAM" id="MobiDB-lite"/>
    </source>
</evidence>
<name>G0UC31_TRYVY</name>
<accession>G0UC31</accession>
<dbReference type="AlphaFoldDB" id="G0UC31"/>
<protein>
    <submittedName>
        <fullName evidence="3">Putative mitochondrial RNA binding protein</fullName>
    </submittedName>
</protein>
<dbReference type="InterPro" id="IPR011129">
    <property type="entry name" value="CSD"/>
</dbReference>
<dbReference type="InterPro" id="IPR002059">
    <property type="entry name" value="CSP_DNA-bd"/>
</dbReference>
<dbReference type="PANTHER" id="PTHR46565">
    <property type="entry name" value="COLD SHOCK DOMAIN PROTEIN 2"/>
    <property type="match status" value="1"/>
</dbReference>
<feature type="compositionally biased region" description="Polar residues" evidence="1">
    <location>
        <begin position="128"/>
        <end position="137"/>
    </location>
</feature>
<organism evidence="3">
    <name type="scientific">Trypanosoma vivax (strain Y486)</name>
    <dbReference type="NCBI Taxonomy" id="1055687"/>
    <lineage>
        <taxon>Eukaryota</taxon>
        <taxon>Discoba</taxon>
        <taxon>Euglenozoa</taxon>
        <taxon>Kinetoplastea</taxon>
        <taxon>Metakinetoplastina</taxon>
        <taxon>Trypanosomatida</taxon>
        <taxon>Trypanosomatidae</taxon>
        <taxon>Trypanosoma</taxon>
        <taxon>Duttonella</taxon>
    </lineage>
</organism>
<dbReference type="EMBL" id="HE573027">
    <property type="protein sequence ID" value="CCC53379.1"/>
    <property type="molecule type" value="Genomic_DNA"/>
</dbReference>
<proteinExistence type="predicted"/>
<dbReference type="PROSITE" id="PS51857">
    <property type="entry name" value="CSD_2"/>
    <property type="match status" value="1"/>
</dbReference>
<dbReference type="PRINTS" id="PR00050">
    <property type="entry name" value="COLDSHOCK"/>
</dbReference>
<dbReference type="GO" id="GO:0003676">
    <property type="term" value="F:nucleic acid binding"/>
    <property type="evidence" value="ECO:0007669"/>
    <property type="project" value="InterPro"/>
</dbReference>
<feature type="compositionally biased region" description="Gly residues" evidence="1">
    <location>
        <begin position="100"/>
        <end position="120"/>
    </location>
</feature>
<reference evidence="3" key="1">
    <citation type="journal article" date="2012" name="Proc. Natl. Acad. Sci. U.S.A.">
        <title>Antigenic diversity is generated by distinct evolutionary mechanisms in African trypanosome species.</title>
        <authorList>
            <person name="Jackson A.P."/>
            <person name="Berry A."/>
            <person name="Aslett M."/>
            <person name="Allison H.C."/>
            <person name="Burton P."/>
            <person name="Vavrova-Anderson J."/>
            <person name="Brown R."/>
            <person name="Browne H."/>
            <person name="Corton N."/>
            <person name="Hauser H."/>
            <person name="Gamble J."/>
            <person name="Gilderthorp R."/>
            <person name="Marcello L."/>
            <person name="McQuillan J."/>
            <person name="Otto T.D."/>
            <person name="Quail M.A."/>
            <person name="Sanders M.J."/>
            <person name="van Tonder A."/>
            <person name="Ginger M.L."/>
            <person name="Field M.C."/>
            <person name="Barry J.D."/>
            <person name="Hertz-Fowler C."/>
            <person name="Berriman M."/>
        </authorList>
    </citation>
    <scope>NUCLEOTIDE SEQUENCE</scope>
    <source>
        <strain evidence="3">Y486</strain>
    </source>
</reference>
<evidence type="ECO:0000259" key="2">
    <source>
        <dbReference type="PROSITE" id="PS51857"/>
    </source>
</evidence>
<dbReference type="Gene3D" id="2.40.50.140">
    <property type="entry name" value="Nucleic acid-binding proteins"/>
    <property type="match status" value="1"/>
</dbReference>
<dbReference type="PANTHER" id="PTHR46565:SF20">
    <property type="entry name" value="COLD SHOCK DOMAIN-CONTAINING PROTEIN 4"/>
    <property type="match status" value="1"/>
</dbReference>
<dbReference type="InterPro" id="IPR012340">
    <property type="entry name" value="NA-bd_OB-fold"/>
</dbReference>
<feature type="domain" description="CSD" evidence="2">
    <location>
        <begin position="17"/>
        <end position="84"/>
    </location>
</feature>
<gene>
    <name evidence="3" type="ORF">TVY486_1108630</name>
</gene>
<evidence type="ECO:0000313" key="3">
    <source>
        <dbReference type="EMBL" id="CCC53379.1"/>
    </source>
</evidence>
<sequence>MLRASFVGRMAPCSILHNRGKVISWMSGRGFGFIEDEADKKQHFVHFSALQTETGGFRSLTVGQEVEFEVASQDGRTRAENVTSPGGAKLPSGPRPPEGMGRGRGFGGGRGGRGFGGGRGGRGDDHQNNQQSFSDDF</sequence>
<dbReference type="Pfam" id="PF00313">
    <property type="entry name" value="CSD"/>
    <property type="match status" value="1"/>
</dbReference>
<dbReference type="CDD" id="cd04458">
    <property type="entry name" value="CSP_CDS"/>
    <property type="match status" value="1"/>
</dbReference>
<dbReference type="FunFam" id="2.40.50.140:FF:000274">
    <property type="entry name" value="Mitochondrial RNA binding protein"/>
    <property type="match status" value="1"/>
</dbReference>
<dbReference type="SMART" id="SM00357">
    <property type="entry name" value="CSP"/>
    <property type="match status" value="1"/>
</dbReference>